<dbReference type="EC" id="3.4.24.75" evidence="4"/>
<dbReference type="EMBL" id="PZFQ01000017">
    <property type="protein sequence ID" value="PTI75761.1"/>
    <property type="molecule type" value="Genomic_DNA"/>
</dbReference>
<keyword evidence="5" id="KW-0482">Metalloprotease</keyword>
<protein>
    <recommendedName>
        <fullName evidence="4">lysostaphin</fullName>
        <ecNumber evidence="4">3.4.24.75</ecNumber>
    </recommendedName>
</protein>
<keyword evidence="5" id="KW-0378">Hydrolase</keyword>
<dbReference type="AlphaFoldDB" id="A0A9Q6HP90"/>
<evidence type="ECO:0000256" key="5">
    <source>
        <dbReference type="ARBA" id="ARBA00023049"/>
    </source>
</evidence>
<dbReference type="GO" id="GO:0006508">
    <property type="term" value="P:proteolysis"/>
    <property type="evidence" value="ECO:0007669"/>
    <property type="project" value="UniProtKB-KW"/>
</dbReference>
<evidence type="ECO:0000313" key="8">
    <source>
        <dbReference type="Proteomes" id="UP000241960"/>
    </source>
</evidence>
<evidence type="ECO:0000313" key="7">
    <source>
        <dbReference type="EMBL" id="PTI75761.1"/>
    </source>
</evidence>
<evidence type="ECO:0000256" key="2">
    <source>
        <dbReference type="ARBA" id="ARBA00001947"/>
    </source>
</evidence>
<dbReference type="CDD" id="cd12797">
    <property type="entry name" value="M23_peptidase"/>
    <property type="match status" value="1"/>
</dbReference>
<comment type="similarity">
    <text evidence="3">Belongs to the peptidase M23B family.</text>
</comment>
<comment type="catalytic activity">
    <reaction evidence="1">
        <text>Hydrolysis of the -Gly-|-Gly- bond in the pentaglycine inter-peptide link joining staphylococcal cell wall peptidoglycans.</text>
        <dbReference type="EC" id="3.4.24.75"/>
    </reaction>
</comment>
<organism evidence="7 8">
    <name type="scientific">Staphylococcus succinus</name>
    <dbReference type="NCBI Taxonomy" id="61015"/>
    <lineage>
        <taxon>Bacteria</taxon>
        <taxon>Bacillati</taxon>
        <taxon>Bacillota</taxon>
        <taxon>Bacilli</taxon>
        <taxon>Bacillales</taxon>
        <taxon>Staphylococcaceae</taxon>
        <taxon>Staphylococcus</taxon>
    </lineage>
</organism>
<dbReference type="Pfam" id="PF01551">
    <property type="entry name" value="Peptidase_M23"/>
    <property type="match status" value="1"/>
</dbReference>
<gene>
    <name evidence="7" type="ORF">BU058_06615</name>
</gene>
<evidence type="ECO:0000259" key="6">
    <source>
        <dbReference type="Pfam" id="PF01551"/>
    </source>
</evidence>
<reference evidence="7 8" key="1">
    <citation type="journal article" date="2016" name="Front. Microbiol.">
        <title>Comprehensive Phylogenetic Analysis of Bovine Non-aureus Staphylococci Species Based on Whole-Genome Sequencing.</title>
        <authorList>
            <person name="Naushad S."/>
            <person name="Barkema H.W."/>
            <person name="Luby C."/>
            <person name="Condas L.A."/>
            <person name="Nobrega D.B."/>
            <person name="Carson D.A."/>
            <person name="De Buck J."/>
        </authorList>
    </citation>
    <scope>NUCLEOTIDE SEQUENCE [LARGE SCALE GENOMIC DNA]</scope>
    <source>
        <strain evidence="7 8">SNUC 1231</strain>
    </source>
</reference>
<comment type="cofactor">
    <cofactor evidence="2">
        <name>Zn(2+)</name>
        <dbReference type="ChEBI" id="CHEBI:29105"/>
    </cofactor>
</comment>
<dbReference type="PANTHER" id="PTHR21666:SF270">
    <property type="entry name" value="MUREIN HYDROLASE ACTIVATOR ENVC"/>
    <property type="match status" value="1"/>
</dbReference>
<sequence length="313" mass="36178">METINAQIIMNRIENNDVNWIYHHFSDDFQEVSSFDELTKLLEEYNRIRTTNTQYKHIHINHQDEYIWFDSKMTSGVSVTLNKYQEIISLVLIPLRHIHVSKNTRQTYTLPIVQDWLVWSGGDNVLLNTHYHYKHQRHALDLIRVEQGMTYKGNPQLCENYYAYNKPILAPANGMVVEIVDGIADGVPGEINTNHPEGNYIIIKHNRHEYSMIAHIKPNSFKIEKGDELLRGQHIANVGNSGNSSEPHVHFQVMDSNDLQMAQTLKIKLHNYASPVKGDIVTYTGDNILVNKDNYFSAFIKSISTNITQIFRS</sequence>
<keyword evidence="5" id="KW-0645">Protease</keyword>
<dbReference type="InterPro" id="IPR016047">
    <property type="entry name" value="M23ase_b-sheet_dom"/>
</dbReference>
<dbReference type="InterPro" id="IPR011055">
    <property type="entry name" value="Dup_hybrid_motif"/>
</dbReference>
<feature type="domain" description="M23ase beta-sheet core" evidence="6">
    <location>
        <begin position="164"/>
        <end position="256"/>
    </location>
</feature>
<dbReference type="GO" id="GO:0004222">
    <property type="term" value="F:metalloendopeptidase activity"/>
    <property type="evidence" value="ECO:0007669"/>
    <property type="project" value="TreeGrafter"/>
</dbReference>
<dbReference type="PANTHER" id="PTHR21666">
    <property type="entry name" value="PEPTIDASE-RELATED"/>
    <property type="match status" value="1"/>
</dbReference>
<dbReference type="SUPFAM" id="SSF51261">
    <property type="entry name" value="Duplicated hybrid motif"/>
    <property type="match status" value="1"/>
</dbReference>
<proteinExistence type="inferred from homology"/>
<dbReference type="RefSeq" id="WP_073504678.1">
    <property type="nucleotide sequence ID" value="NZ_CP018199.1"/>
</dbReference>
<evidence type="ECO:0000256" key="1">
    <source>
        <dbReference type="ARBA" id="ARBA00001667"/>
    </source>
</evidence>
<evidence type="ECO:0000256" key="3">
    <source>
        <dbReference type="ARBA" id="ARBA00006646"/>
    </source>
</evidence>
<comment type="caution">
    <text evidence="7">The sequence shown here is derived from an EMBL/GenBank/DDBJ whole genome shotgun (WGS) entry which is preliminary data.</text>
</comment>
<dbReference type="Proteomes" id="UP000241960">
    <property type="component" value="Unassembled WGS sequence"/>
</dbReference>
<dbReference type="Gene3D" id="2.70.70.10">
    <property type="entry name" value="Glucose Permease (Domain IIA)"/>
    <property type="match status" value="1"/>
</dbReference>
<name>A0A9Q6HP90_9STAP</name>
<evidence type="ECO:0000256" key="4">
    <source>
        <dbReference type="ARBA" id="ARBA00012322"/>
    </source>
</evidence>
<dbReference type="InterPro" id="IPR050570">
    <property type="entry name" value="Cell_wall_metabolism_enzyme"/>
</dbReference>
<accession>A0A9Q6HP90</accession>